<evidence type="ECO:0000256" key="1">
    <source>
        <dbReference type="SAM" id="SignalP"/>
    </source>
</evidence>
<feature type="signal peptide" evidence="1">
    <location>
        <begin position="1"/>
        <end position="20"/>
    </location>
</feature>
<dbReference type="AlphaFoldDB" id="A0A814G5D8"/>
<dbReference type="PROSITE" id="PS51257">
    <property type="entry name" value="PROKAR_LIPOPROTEIN"/>
    <property type="match status" value="1"/>
</dbReference>
<comment type="caution">
    <text evidence="3">The sequence shown here is derived from an EMBL/GenBank/DDBJ whole genome shotgun (WGS) entry which is preliminary data.</text>
</comment>
<dbReference type="EMBL" id="CAJNOR010000049">
    <property type="protein sequence ID" value="CAF0773123.1"/>
    <property type="molecule type" value="Genomic_DNA"/>
</dbReference>
<dbReference type="Proteomes" id="UP000663828">
    <property type="component" value="Unassembled WGS sequence"/>
</dbReference>
<evidence type="ECO:0000313" key="3">
    <source>
        <dbReference type="EMBL" id="CAF0991607.1"/>
    </source>
</evidence>
<dbReference type="Proteomes" id="UP000663852">
    <property type="component" value="Unassembled WGS sequence"/>
</dbReference>
<accession>A0A814G5D8</accession>
<dbReference type="EMBL" id="CAJNOJ010000058">
    <property type="protein sequence ID" value="CAF0991607.1"/>
    <property type="molecule type" value="Genomic_DNA"/>
</dbReference>
<evidence type="ECO:0000313" key="4">
    <source>
        <dbReference type="Proteomes" id="UP000663828"/>
    </source>
</evidence>
<gene>
    <name evidence="3" type="ORF">EDS130_LOCUS14422</name>
    <name evidence="2" type="ORF">XAT740_LOCUS1559</name>
</gene>
<protein>
    <submittedName>
        <fullName evidence="3">Uncharacterized protein</fullName>
    </submittedName>
</protein>
<dbReference type="PANTHER" id="PTHR37475">
    <property type="entry name" value="ZYGOTE-SPECIFIC CLASS V COPY B GENE PROTEIN"/>
    <property type="match status" value="1"/>
</dbReference>
<organism evidence="3 5">
    <name type="scientific">Adineta ricciae</name>
    <name type="common">Rotifer</name>
    <dbReference type="NCBI Taxonomy" id="249248"/>
    <lineage>
        <taxon>Eukaryota</taxon>
        <taxon>Metazoa</taxon>
        <taxon>Spiralia</taxon>
        <taxon>Gnathifera</taxon>
        <taxon>Rotifera</taxon>
        <taxon>Eurotatoria</taxon>
        <taxon>Bdelloidea</taxon>
        <taxon>Adinetida</taxon>
        <taxon>Adinetidae</taxon>
        <taxon>Adineta</taxon>
    </lineage>
</organism>
<dbReference type="PANTHER" id="PTHR37475:SF1">
    <property type="entry name" value="ZYGOTE-SPECIFIC PROTEIN"/>
    <property type="match status" value="1"/>
</dbReference>
<keyword evidence="1" id="KW-0732">Signal</keyword>
<keyword evidence="4" id="KW-1185">Reference proteome</keyword>
<proteinExistence type="predicted"/>
<feature type="chain" id="PRO_5036410120" evidence="1">
    <location>
        <begin position="21"/>
        <end position="83"/>
    </location>
</feature>
<evidence type="ECO:0000313" key="2">
    <source>
        <dbReference type="EMBL" id="CAF0773123.1"/>
    </source>
</evidence>
<name>A0A814G5D8_ADIRI</name>
<evidence type="ECO:0000313" key="5">
    <source>
        <dbReference type="Proteomes" id="UP000663852"/>
    </source>
</evidence>
<reference evidence="3" key="1">
    <citation type="submission" date="2021-02" db="EMBL/GenBank/DDBJ databases">
        <authorList>
            <person name="Nowell W R."/>
        </authorList>
    </citation>
    <scope>NUCLEOTIDE SEQUENCE</scope>
</reference>
<sequence>MKYTTILVFLLLLMSSCTKAGPVAYGMCQAGCASVVVACYSAAGAVFGTVTGGVGAPPALIACNLAFGKCSAVCAAIALTPTP</sequence>